<accession>A0A0V0GRU5</accession>
<dbReference type="EMBL" id="GEDG01032934">
    <property type="protein sequence ID" value="JAP10541.1"/>
    <property type="molecule type" value="Transcribed_RNA"/>
</dbReference>
<evidence type="ECO:0000313" key="1">
    <source>
        <dbReference type="EMBL" id="JAP10541.1"/>
    </source>
</evidence>
<dbReference type="PANTHER" id="PTHR38925:SF1">
    <property type="entry name" value="PROTEIN, PUTATIVE-RELATED"/>
    <property type="match status" value="1"/>
</dbReference>
<dbReference type="AlphaFoldDB" id="A0A0V0GRU5"/>
<dbReference type="PANTHER" id="PTHR38925">
    <property type="entry name" value="PROTEIN, PUTATIVE-RELATED"/>
    <property type="match status" value="1"/>
</dbReference>
<organism evidence="1">
    <name type="scientific">Solanum chacoense</name>
    <name type="common">Chaco potato</name>
    <dbReference type="NCBI Taxonomy" id="4108"/>
    <lineage>
        <taxon>Eukaryota</taxon>
        <taxon>Viridiplantae</taxon>
        <taxon>Streptophyta</taxon>
        <taxon>Embryophyta</taxon>
        <taxon>Tracheophyta</taxon>
        <taxon>Spermatophyta</taxon>
        <taxon>Magnoliopsida</taxon>
        <taxon>eudicotyledons</taxon>
        <taxon>Gunneridae</taxon>
        <taxon>Pentapetalae</taxon>
        <taxon>asterids</taxon>
        <taxon>lamiids</taxon>
        <taxon>Solanales</taxon>
        <taxon>Solanaceae</taxon>
        <taxon>Solanoideae</taxon>
        <taxon>Solaneae</taxon>
        <taxon>Solanum</taxon>
    </lineage>
</organism>
<protein>
    <submittedName>
        <fullName evidence="1">Putative ovule protein</fullName>
    </submittedName>
</protein>
<proteinExistence type="predicted"/>
<name>A0A0V0GRU5_SOLCH</name>
<sequence>MGLHLLIILKLNLRASSLSLNTPLIISLLCPFIIRLAACSFKPLHQIHYNLVHSMRLFLFQMSQITFNSQPPAALRSTTRWGRAVRLVYERFTRARHVQFHEADEESLRALSIIAL</sequence>
<reference evidence="1" key="1">
    <citation type="submission" date="2015-12" db="EMBL/GenBank/DDBJ databases">
        <title>Gene expression during late stages of embryo sac development: a critical building block for successful pollen-pistil interactions.</title>
        <authorList>
            <person name="Liu Y."/>
            <person name="Joly V."/>
            <person name="Sabar M."/>
            <person name="Matton D.P."/>
        </authorList>
    </citation>
    <scope>NUCLEOTIDE SEQUENCE</scope>
</reference>